<evidence type="ECO:0000256" key="2">
    <source>
        <dbReference type="ARBA" id="ARBA00022552"/>
    </source>
</evidence>
<evidence type="ECO:0000256" key="12">
    <source>
        <dbReference type="ARBA" id="ARBA00042372"/>
    </source>
</evidence>
<dbReference type="GO" id="GO:0160142">
    <property type="term" value="F:23S rRNA pseudouridine(746) synthase activity"/>
    <property type="evidence" value="ECO:0007669"/>
    <property type="project" value="UniProtKB-EC"/>
</dbReference>
<evidence type="ECO:0000256" key="13">
    <source>
        <dbReference type="ARBA" id="ARBA00042844"/>
    </source>
</evidence>
<evidence type="ECO:0000256" key="5">
    <source>
        <dbReference type="ARBA" id="ARBA00036184"/>
    </source>
</evidence>
<dbReference type="EC" id="5.4.99.29" evidence="9"/>
<evidence type="ECO:0000256" key="6">
    <source>
        <dbReference type="ARBA" id="ARBA00036916"/>
    </source>
</evidence>
<comment type="catalytic activity">
    <reaction evidence="5">
        <text>uridine(32) in tRNA = pseudouridine(32) in tRNA</text>
        <dbReference type="Rhea" id="RHEA:42544"/>
        <dbReference type="Rhea" id="RHEA-COMP:10107"/>
        <dbReference type="Rhea" id="RHEA-COMP:10108"/>
        <dbReference type="ChEBI" id="CHEBI:65314"/>
        <dbReference type="ChEBI" id="CHEBI:65315"/>
        <dbReference type="EC" id="5.4.99.28"/>
    </reaction>
</comment>
<evidence type="ECO:0000259" key="16">
    <source>
        <dbReference type="Pfam" id="PF00849"/>
    </source>
</evidence>
<evidence type="ECO:0000256" key="8">
    <source>
        <dbReference type="ARBA" id="ARBA00038944"/>
    </source>
</evidence>
<accession>A0A7V8JPX1</accession>
<evidence type="ECO:0000256" key="10">
    <source>
        <dbReference type="ARBA" id="ARBA00039988"/>
    </source>
</evidence>
<dbReference type="EC" id="5.4.99.28" evidence="8"/>
<evidence type="ECO:0000256" key="15">
    <source>
        <dbReference type="ARBA" id="ARBA00043143"/>
    </source>
</evidence>
<dbReference type="PANTHER" id="PTHR21600">
    <property type="entry name" value="MITOCHONDRIAL RNA PSEUDOURIDINE SYNTHASE"/>
    <property type="match status" value="1"/>
</dbReference>
<comment type="caution">
    <text evidence="17">The sequence shown here is derived from an EMBL/GenBank/DDBJ whole genome shotgun (WGS) entry which is preliminary data.</text>
</comment>
<gene>
    <name evidence="17" type="primary">rluA</name>
    <name evidence="17" type="ORF">GAK30_02268</name>
</gene>
<dbReference type="PROSITE" id="PS01129">
    <property type="entry name" value="PSI_RLU"/>
    <property type="match status" value="1"/>
</dbReference>
<dbReference type="GO" id="GO:0160151">
    <property type="term" value="F:tRNA pseudouridine(32) synthase activity"/>
    <property type="evidence" value="ECO:0007669"/>
    <property type="project" value="UniProtKB-EC"/>
</dbReference>
<evidence type="ECO:0000313" key="17">
    <source>
        <dbReference type="EMBL" id="KAF1020773.1"/>
    </source>
</evidence>
<dbReference type="AlphaFoldDB" id="A0A7V8JPX1"/>
<dbReference type="InterPro" id="IPR006224">
    <property type="entry name" value="PsdUridine_synth_RluA-like_CS"/>
</dbReference>
<dbReference type="GO" id="GO:0003723">
    <property type="term" value="F:RNA binding"/>
    <property type="evidence" value="ECO:0007669"/>
    <property type="project" value="InterPro"/>
</dbReference>
<keyword evidence="4" id="KW-0413">Isomerase</keyword>
<proteinExistence type="inferred from homology"/>
<evidence type="ECO:0000256" key="14">
    <source>
        <dbReference type="ARBA" id="ARBA00042883"/>
    </source>
</evidence>
<evidence type="ECO:0000256" key="1">
    <source>
        <dbReference type="ARBA" id="ARBA00010876"/>
    </source>
</evidence>
<comment type="similarity">
    <text evidence="1">Belongs to the pseudouridine synthase RluA family.</text>
</comment>
<organism evidence="17 18">
    <name type="scientific">Paracidovorax wautersii</name>
    <dbReference type="NCBI Taxonomy" id="1177982"/>
    <lineage>
        <taxon>Bacteria</taxon>
        <taxon>Pseudomonadati</taxon>
        <taxon>Pseudomonadota</taxon>
        <taxon>Betaproteobacteria</taxon>
        <taxon>Burkholderiales</taxon>
        <taxon>Comamonadaceae</taxon>
        <taxon>Paracidovorax</taxon>
    </lineage>
</organism>
<evidence type="ECO:0000256" key="11">
    <source>
        <dbReference type="ARBA" id="ARBA00041266"/>
    </source>
</evidence>
<feature type="domain" description="Pseudouridine synthase RsuA/RluA-like" evidence="16">
    <location>
        <begin position="17"/>
        <end position="169"/>
    </location>
</feature>
<keyword evidence="2" id="KW-0698">rRNA processing</keyword>
<keyword evidence="3" id="KW-0819">tRNA processing</keyword>
<dbReference type="EMBL" id="WNDQ01000030">
    <property type="protein sequence ID" value="KAF1020773.1"/>
    <property type="molecule type" value="Genomic_DNA"/>
</dbReference>
<dbReference type="Pfam" id="PF00849">
    <property type="entry name" value="PseudoU_synth_2"/>
    <property type="match status" value="1"/>
</dbReference>
<dbReference type="CDD" id="cd02869">
    <property type="entry name" value="PseudoU_synth_RluA_like"/>
    <property type="match status" value="1"/>
</dbReference>
<evidence type="ECO:0000256" key="9">
    <source>
        <dbReference type="ARBA" id="ARBA00038945"/>
    </source>
</evidence>
<dbReference type="PANTHER" id="PTHR21600:SF91">
    <property type="entry name" value="DUAL-SPECIFICITY RNA PSEUDOURIDINE SYNTHASE RLUA"/>
    <property type="match status" value="1"/>
</dbReference>
<evidence type="ECO:0000256" key="4">
    <source>
        <dbReference type="ARBA" id="ARBA00023235"/>
    </source>
</evidence>
<dbReference type="InterPro" id="IPR050188">
    <property type="entry name" value="RluA_PseudoU_synthase"/>
</dbReference>
<dbReference type="Proteomes" id="UP000461670">
    <property type="component" value="Unassembled WGS sequence"/>
</dbReference>
<protein>
    <recommendedName>
        <fullName evidence="10">Dual-specificity RNA pseudouridine synthase RluA</fullName>
        <ecNumber evidence="8">5.4.99.28</ecNumber>
        <ecNumber evidence="9">5.4.99.29</ecNumber>
    </recommendedName>
    <alternativeName>
        <fullName evidence="11">23S rRNA pseudouridine(746) synthase</fullName>
    </alternativeName>
    <alternativeName>
        <fullName evidence="14">Ribosomal large subunit pseudouridine synthase A</fullName>
    </alternativeName>
    <alternativeName>
        <fullName evidence="13">rRNA pseudouridylate synthase A</fullName>
    </alternativeName>
    <alternativeName>
        <fullName evidence="15">rRNA-uridine isomerase A</fullName>
    </alternativeName>
    <alternativeName>
        <fullName evidence="12">tRNA pseudouridine(32) synthase</fullName>
    </alternativeName>
</protein>
<dbReference type="Gene3D" id="3.30.2350.10">
    <property type="entry name" value="Pseudouridine synthase"/>
    <property type="match status" value="1"/>
</dbReference>
<evidence type="ECO:0000256" key="7">
    <source>
        <dbReference type="ARBA" id="ARBA00037305"/>
    </source>
</evidence>
<sequence>MSAPAAPLPPVLFADNHLLAFDKPSGLLSVPGRGPDKQDCLAARARARWPDALVVHRLDMATSGLIVMARGLEMQRRLSAAFADRETAKEYVAVVDGWLASDAGEIALPLITDWPNRPRQMVDHAIGKPSLTRWQVLARSHDGQGHAQTRVALFPVTGRSHQLRVHLQAIGHPILGDALYAPPAALARAPRLLLHACALALPHPATGQPLALRCEPPF</sequence>
<dbReference type="InterPro" id="IPR020103">
    <property type="entry name" value="PsdUridine_synth_cat_dom_sf"/>
</dbReference>
<comment type="catalytic activity">
    <reaction evidence="6">
        <text>uridine(746) in 23S rRNA = pseudouridine(746) in 23S rRNA</text>
        <dbReference type="Rhea" id="RHEA:42548"/>
        <dbReference type="Rhea" id="RHEA-COMP:10109"/>
        <dbReference type="Rhea" id="RHEA-COMP:10110"/>
        <dbReference type="ChEBI" id="CHEBI:65314"/>
        <dbReference type="ChEBI" id="CHEBI:65315"/>
        <dbReference type="EC" id="5.4.99.29"/>
    </reaction>
</comment>
<evidence type="ECO:0000256" key="3">
    <source>
        <dbReference type="ARBA" id="ARBA00022694"/>
    </source>
</evidence>
<comment type="function">
    <text evidence="7">Dual specificity enzyme that catalyzes the synthesis of pseudouridine from uracil-746 in 23S ribosomal RNA and from uracil-32 in the anticodon stem and loop of transfer RNAs.</text>
</comment>
<dbReference type="SUPFAM" id="SSF55120">
    <property type="entry name" value="Pseudouridine synthase"/>
    <property type="match status" value="1"/>
</dbReference>
<evidence type="ECO:0000313" key="18">
    <source>
        <dbReference type="Proteomes" id="UP000461670"/>
    </source>
</evidence>
<name>A0A7V8JPX1_9BURK</name>
<dbReference type="InterPro" id="IPR006145">
    <property type="entry name" value="PsdUridine_synth_RsuA/RluA"/>
</dbReference>
<dbReference type="GO" id="GO:0008033">
    <property type="term" value="P:tRNA processing"/>
    <property type="evidence" value="ECO:0007669"/>
    <property type="project" value="UniProtKB-KW"/>
</dbReference>
<dbReference type="GO" id="GO:0000455">
    <property type="term" value="P:enzyme-directed rRNA pseudouridine synthesis"/>
    <property type="evidence" value="ECO:0007669"/>
    <property type="project" value="TreeGrafter"/>
</dbReference>
<reference evidence="18" key="1">
    <citation type="journal article" date="2020" name="MBio">
        <title>Horizontal gene transfer to a defensive symbiont with a reduced genome amongst a multipartite beetle microbiome.</title>
        <authorList>
            <person name="Waterworth S.C."/>
            <person name="Florez L.V."/>
            <person name="Rees E.R."/>
            <person name="Hertweck C."/>
            <person name="Kaltenpoth M."/>
            <person name="Kwan J.C."/>
        </authorList>
    </citation>
    <scope>NUCLEOTIDE SEQUENCE [LARGE SCALE GENOMIC DNA]</scope>
</reference>